<dbReference type="FunFam" id="3.30.420.40:FF:000050">
    <property type="entry name" value="Actin, alpha skeletal muscle"/>
    <property type="match status" value="1"/>
</dbReference>
<dbReference type="PRINTS" id="PR00190">
    <property type="entry name" value="ACTIN"/>
</dbReference>
<evidence type="ECO:0000256" key="3">
    <source>
        <dbReference type="RuleBase" id="RU000487"/>
    </source>
</evidence>
<feature type="region of interest" description="Disordered" evidence="4">
    <location>
        <begin position="155"/>
        <end position="184"/>
    </location>
</feature>
<feature type="region of interest" description="Disordered" evidence="4">
    <location>
        <begin position="311"/>
        <end position="340"/>
    </location>
</feature>
<feature type="compositionally biased region" description="Low complexity" evidence="4">
    <location>
        <begin position="416"/>
        <end position="431"/>
    </location>
</feature>
<evidence type="ECO:0000256" key="1">
    <source>
        <dbReference type="ARBA" id="ARBA00003520"/>
    </source>
</evidence>
<evidence type="ECO:0000313" key="6">
    <source>
        <dbReference type="WBParaSite" id="maker-uti_cns_0001350-snap-gene-0.3-mRNA-1"/>
    </source>
</evidence>
<accession>A0A1I8GBS6</accession>
<feature type="region of interest" description="Disordered" evidence="4">
    <location>
        <begin position="1096"/>
        <end position="1120"/>
    </location>
</feature>
<organism evidence="5 6">
    <name type="scientific">Macrostomum lignano</name>
    <dbReference type="NCBI Taxonomy" id="282301"/>
    <lineage>
        <taxon>Eukaryota</taxon>
        <taxon>Metazoa</taxon>
        <taxon>Spiralia</taxon>
        <taxon>Lophotrochozoa</taxon>
        <taxon>Platyhelminthes</taxon>
        <taxon>Rhabditophora</taxon>
        <taxon>Macrostomorpha</taxon>
        <taxon>Macrostomida</taxon>
        <taxon>Macrostomidae</taxon>
        <taxon>Macrostomum</taxon>
    </lineage>
</organism>
<feature type="compositionally biased region" description="Low complexity" evidence="4">
    <location>
        <begin position="100"/>
        <end position="113"/>
    </location>
</feature>
<dbReference type="Gene3D" id="3.30.420.40">
    <property type="match status" value="2"/>
</dbReference>
<evidence type="ECO:0000256" key="4">
    <source>
        <dbReference type="SAM" id="MobiDB-lite"/>
    </source>
</evidence>
<dbReference type="InterPro" id="IPR043129">
    <property type="entry name" value="ATPase_NBD"/>
</dbReference>
<evidence type="ECO:0000313" key="5">
    <source>
        <dbReference type="Proteomes" id="UP000095280"/>
    </source>
</evidence>
<dbReference type="WBParaSite" id="maker-uti_cns_0001350-snap-gene-0.3-mRNA-1">
    <property type="protein sequence ID" value="maker-uti_cns_0001350-snap-gene-0.3-mRNA-1"/>
    <property type="gene ID" value="maker-uti_cns_0001350-snap-gene-0.3"/>
</dbReference>
<name>A0A1I8GBS6_9PLAT</name>
<dbReference type="Pfam" id="PF00022">
    <property type="entry name" value="Actin"/>
    <property type="match status" value="1"/>
</dbReference>
<feature type="region of interest" description="Disordered" evidence="4">
    <location>
        <begin position="245"/>
        <end position="282"/>
    </location>
</feature>
<feature type="compositionally biased region" description="Low complexity" evidence="4">
    <location>
        <begin position="2432"/>
        <end position="2445"/>
    </location>
</feature>
<feature type="compositionally biased region" description="Basic and acidic residues" evidence="4">
    <location>
        <begin position="163"/>
        <end position="184"/>
    </location>
</feature>
<feature type="region of interest" description="Disordered" evidence="4">
    <location>
        <begin position="88"/>
        <end position="113"/>
    </location>
</feature>
<feature type="compositionally biased region" description="Gly residues" evidence="4">
    <location>
        <begin position="1420"/>
        <end position="1431"/>
    </location>
</feature>
<sequence>LAKKFCIVVSSSTKLARNRQNSSSEIVPLWSSSITENRTGKNLAIVFLPRSSPEISVDFVQLLVRHCGRFNAWVDNEFSIRLVLRPRSPAHQPDSPRTKPGQAAPQAAPEAAVGQAVEEEVGRVVGVHQQLRARLRQVVVGVEVRVVVPVSADNECQGGQHLQHGDWQRGDDEEAGHEQQHQRHLPDAAVQRLQQQRVCRVGRRHAGRRCGQSAPDGEARGGVAGQTEGPQLLTVWVAAATAAKATPNAGRGVAATRGAQLPNDEDVAAEDDGGGDQGVQGAVKPGQWQLQRPQQLRPDVADQVAVVAGARGRSGGVPTSSRKNQGALISAQAPASPATMRRARLTAVRTDGRRWRSTETRSMVTAAVSATLVCVEAEERKFRQRQEPVLQADEGGQPGAQQSGQQRQLVGGGEGQQAVADAAQQQQGGAAEPLQPLEGAIDGQLVVDGQLKACERHAWLAGGGRVAELLGRFGSSSGQANFRKSRQPRLINCSKLLRHVPAVQLNLLNQVTGANCRALNLYPSYGLYSTRKSYKIRALYCPPAISRKAFYTAERMAGEAVEEDEVPSIVLDSGSSRLRAGFAGDDSPCLTMPAVIGRRGSPHQRPEVLVGDDALSTGPVPQLGLTQPVQRGVLVDFDDAELLWRHAIEAGLRADPEQHPLLLAEPPLNPKCSREAAVQLLFESLGAPAVYLANASSLAMYASGRGSAVMLSCGDGVSHAEVIYEGYVVACSTRRVDCAGGDVTDAVRDVLRRRGCCLETPLERQLAADFKERLFRVSRRAADFDSPDGGDDAVEEFELPDGRGLVGLSRRDRAEPWELLLGRSNPARLQRLVAEALSSADIDTRADLWRNVIVSGGSTMADGFVERLTAELTELAPPGRHPVKLVAPAERDFATWIGGSILASLSTFQERWVSRRQYEEFGPRVLLWNCSDGLASAGQSALTCACFRADVAPSLASALDTAPDPAGFRCLGGGGNSTGWRADCASVSNSGVPGRFHCLCACGSGGGSYSTCADLCNGIGSCSAAAATGAGSQLCQLYPAAVSFTGPLVVAIAGIVLLGLTVQLAIHFVRCPVPLIRARLRSCWFASPPGRLMRRRQRREAAGVGAAGTSAASGPDERRPLEEVAEAEGLEAQADSSGGAAGAQQSVTLGEEAPANQAVGAAAAGEAVRVPVAVLKGDELGASEAGDWLAAAAALAGEQLAEAVGAVGPLLLRGELQAGQRLGAVAAHQAVGVVRLALVGDAALADDLPALAAALGKAALVARDAAGVVAVRDEAVAADAAAALGAQEALLVVLLAAPLQLAAAGFEHLRERLRGERAAAGGAAEAGLVPVPAAVAEVGHLAADAGAALGALVGQAGLEAVGAGGRVLGDHVAAAGELAAAQGTGDLVREARRLRQPDSRGKILIRGLRRGSRSGDRGRSGGGGRGSGGSGRSLALPLDADVLELLHGTVAIVEEQLLARRNGPIGEDADPMEGAHVLVVHLAATVGLVLGDHLAAVLVDEVAPFGRVAEENSPASHVARRHQQVLAEAALQRHVAAVAARRVGAAGAAKVGVALPHGQHAGALLGVALRLAAAAGEPVRAGRRALAEFLAEIARHPAAALVVATAPGMVARQKNLRFLTCCPGARRPPLTPAFLRTLRFLRGGDSSVRSSALRLASRRMKLAIWAQDLSGRTRAMRQLLKWHWKTRTSVMSAGVHCVSGTASPDTCTEFRSWSSESPHGAADPEASTTACRTRYMLSVDLNGCCWQSYLKQRRQNRVWKLLRQSSRLRLCGCLSILQRSRVQQGFDQRHQQLLLQVEGKVAVHSALVVANELVKEFGVVLALAHVGNILQLDFVFSGKVLLQRRPADGAGQGGRGGQHQQAGQAGPLGAAEADLEAAERRLPVLLHHRRGQVGGDAHRVAVEQAAVVAGHRRLPVPLEVAQAGVKQARILCQDGAHRVALGVQVALLLAAVFGEHGRHAPLWHLRWDGDWRFPSPPLSLEAPRQQPPPPVTSAAIRKRMLRMKATMTAIAAADRLLLTRTAARHCFQLNATCRQPFLSILPPFQITCGDAVAANDCGFGYGCGSGCTKDYAWNSGTRKARGVGVVAELAAVVAAVVRIGRAAAPGLAGGHFNPGAHPADGGAVQAAGGVLGIAGVLHLHEGEAGRVAGHPNGADVAEGAKCPLDFAFLGVARQIADIDFADGHVAPVGGGQGAASREDAGAVGIVLVGVDGVLRLGAVQIIVIPEQLVLAGLLLLVAWQGRLAQAQVAGQVPMRADIVKVHVADPGSVGHHGPVAGQGADAAQPVLGLDAVRGQASPTVVQVSALPLTMLHSCWKWQRRETHMIHAAGVEAVRLGRGPHADGLLGEAGLRAAQMDGSNWRVQPLDAVELQETVEAEHGQIAALANVNGAQPGRLVLEVAHFAHIARRGDGEAIGINMAMLESRATDTRVAASSQAASNTQSAWAPCSRASASSQKGGRPVGLQGVQAAVVNDNRQVGETRERPGMPSSGTRVTALFSRFRRSRLLHLVARSTVSLFSHSQANTLL</sequence>
<feature type="compositionally biased region" description="Acidic residues" evidence="4">
    <location>
        <begin position="263"/>
        <end position="274"/>
    </location>
</feature>
<feature type="region of interest" description="Disordered" evidence="4">
    <location>
        <begin position="389"/>
        <end position="431"/>
    </location>
</feature>
<dbReference type="Proteomes" id="UP000095280">
    <property type="component" value="Unplaced"/>
</dbReference>
<feature type="compositionally biased region" description="Low complexity" evidence="4">
    <location>
        <begin position="1102"/>
        <end position="1114"/>
    </location>
</feature>
<feature type="region of interest" description="Disordered" evidence="4">
    <location>
        <begin position="1847"/>
        <end position="1870"/>
    </location>
</feature>
<keyword evidence="5" id="KW-1185">Reference proteome</keyword>
<protein>
    <submittedName>
        <fullName evidence="6">Actin-related protein 8</fullName>
    </submittedName>
</protein>
<feature type="compositionally biased region" description="Low complexity" evidence="4">
    <location>
        <begin position="399"/>
        <end position="409"/>
    </location>
</feature>
<feature type="compositionally biased region" description="Low complexity" evidence="4">
    <location>
        <begin position="1858"/>
        <end position="1870"/>
    </location>
</feature>
<feature type="region of interest" description="Disordered" evidence="4">
    <location>
        <begin position="204"/>
        <end position="226"/>
    </location>
</feature>
<feature type="region of interest" description="Disordered" evidence="4">
    <location>
        <begin position="1405"/>
        <end position="1432"/>
    </location>
</feature>
<proteinExistence type="inferred from homology"/>
<comment type="function">
    <text evidence="1">Actins are highly conserved proteins that are involved in various types of cell motility and are ubiquitously expressed in all eukaryotic cells.</text>
</comment>
<dbReference type="Gene3D" id="3.90.640.10">
    <property type="entry name" value="Actin, Chain A, domain 4"/>
    <property type="match status" value="1"/>
</dbReference>
<dbReference type="PANTHER" id="PTHR11937">
    <property type="entry name" value="ACTIN"/>
    <property type="match status" value="1"/>
</dbReference>
<dbReference type="InterPro" id="IPR004000">
    <property type="entry name" value="Actin"/>
</dbReference>
<evidence type="ECO:0000256" key="2">
    <source>
        <dbReference type="ARBA" id="ARBA00006752"/>
    </source>
</evidence>
<reference evidence="6" key="1">
    <citation type="submission" date="2016-11" db="UniProtKB">
        <authorList>
            <consortium name="WormBaseParasite"/>
        </authorList>
    </citation>
    <scope>IDENTIFICATION</scope>
</reference>
<comment type="similarity">
    <text evidence="2 3">Belongs to the actin family.</text>
</comment>
<feature type="region of interest" description="Disordered" evidence="4">
    <location>
        <begin position="2432"/>
        <end position="2461"/>
    </location>
</feature>
<dbReference type="SUPFAM" id="SSF53067">
    <property type="entry name" value="Actin-like ATPase domain"/>
    <property type="match status" value="2"/>
</dbReference>
<dbReference type="SMART" id="SM00268">
    <property type="entry name" value="ACTIN"/>
    <property type="match status" value="1"/>
</dbReference>